<evidence type="ECO:0000313" key="3">
    <source>
        <dbReference type="EMBL" id="EXC25521.1"/>
    </source>
</evidence>
<evidence type="ECO:0000313" key="4">
    <source>
        <dbReference type="Proteomes" id="UP000030645"/>
    </source>
</evidence>
<dbReference type="EMBL" id="KE346072">
    <property type="protein sequence ID" value="EXC25521.1"/>
    <property type="molecule type" value="Genomic_DNA"/>
</dbReference>
<evidence type="ECO:0000259" key="2">
    <source>
        <dbReference type="Pfam" id="PF00646"/>
    </source>
</evidence>
<protein>
    <recommendedName>
        <fullName evidence="2">F-box domain-containing protein</fullName>
    </recommendedName>
</protein>
<gene>
    <name evidence="3" type="ORF">L484_009830</name>
</gene>
<feature type="region of interest" description="Disordered" evidence="1">
    <location>
        <begin position="90"/>
        <end position="129"/>
    </location>
</feature>
<keyword evidence="4" id="KW-1185">Reference proteome</keyword>
<feature type="domain" description="F-box" evidence="2">
    <location>
        <begin position="55"/>
        <end position="93"/>
    </location>
</feature>
<accession>W9SCK5</accession>
<feature type="compositionally biased region" description="Polar residues" evidence="1">
    <location>
        <begin position="102"/>
        <end position="118"/>
    </location>
</feature>
<name>W9SCK5_9ROSA</name>
<dbReference type="InterPro" id="IPR001810">
    <property type="entry name" value="F-box_dom"/>
</dbReference>
<dbReference type="Proteomes" id="UP000030645">
    <property type="component" value="Unassembled WGS sequence"/>
</dbReference>
<proteinExistence type="predicted"/>
<sequence length="151" mass="16296">MECLPLIPLGATGGVRKSPTRTGKLTSFYLTAYFSGSFWTNSLTITMSTTPEILIPSLPNDIFLQCLACVPRQYHPVLAAVAKPIRSLVSSRNSSPRDPPSTAQNSCFTSGSDAQNASPCVGSRSIEDPTQRTTTKALLNLLQSQQFPRTC</sequence>
<dbReference type="AlphaFoldDB" id="W9SCK5"/>
<dbReference type="CDD" id="cd22152">
    <property type="entry name" value="F-box_AtAFR-like"/>
    <property type="match status" value="1"/>
</dbReference>
<evidence type="ECO:0000256" key="1">
    <source>
        <dbReference type="SAM" id="MobiDB-lite"/>
    </source>
</evidence>
<organism evidence="3 4">
    <name type="scientific">Morus notabilis</name>
    <dbReference type="NCBI Taxonomy" id="981085"/>
    <lineage>
        <taxon>Eukaryota</taxon>
        <taxon>Viridiplantae</taxon>
        <taxon>Streptophyta</taxon>
        <taxon>Embryophyta</taxon>
        <taxon>Tracheophyta</taxon>
        <taxon>Spermatophyta</taxon>
        <taxon>Magnoliopsida</taxon>
        <taxon>eudicotyledons</taxon>
        <taxon>Gunneridae</taxon>
        <taxon>Pentapetalae</taxon>
        <taxon>rosids</taxon>
        <taxon>fabids</taxon>
        <taxon>Rosales</taxon>
        <taxon>Moraceae</taxon>
        <taxon>Moreae</taxon>
        <taxon>Morus</taxon>
    </lineage>
</organism>
<reference evidence="4" key="1">
    <citation type="submission" date="2013-01" db="EMBL/GenBank/DDBJ databases">
        <title>Draft Genome Sequence of a Mulberry Tree, Morus notabilis C.K. Schneid.</title>
        <authorList>
            <person name="He N."/>
            <person name="Zhao S."/>
        </authorList>
    </citation>
    <scope>NUCLEOTIDE SEQUENCE</scope>
</reference>
<dbReference type="Pfam" id="PF00646">
    <property type="entry name" value="F-box"/>
    <property type="match status" value="1"/>
</dbReference>